<evidence type="ECO:0000313" key="14">
    <source>
        <dbReference type="Proteomes" id="UP001583177"/>
    </source>
</evidence>
<evidence type="ECO:0000256" key="6">
    <source>
        <dbReference type="ARBA" id="ARBA00022989"/>
    </source>
</evidence>
<dbReference type="Pfam" id="PF01794">
    <property type="entry name" value="Ferric_reduct"/>
    <property type="match status" value="1"/>
</dbReference>
<evidence type="ECO:0000256" key="9">
    <source>
        <dbReference type="ARBA" id="ARBA00023136"/>
    </source>
</evidence>
<keyword evidence="7" id="KW-0560">Oxidoreductase</keyword>
<evidence type="ECO:0000256" key="1">
    <source>
        <dbReference type="ARBA" id="ARBA00004141"/>
    </source>
</evidence>
<evidence type="ECO:0000313" key="13">
    <source>
        <dbReference type="EMBL" id="KAL1873917.1"/>
    </source>
</evidence>
<feature type="transmembrane region" description="Helical" evidence="11">
    <location>
        <begin position="240"/>
        <end position="260"/>
    </location>
</feature>
<dbReference type="InterPro" id="IPR013121">
    <property type="entry name" value="Fe_red_NAD-bd_6"/>
</dbReference>
<comment type="similarity">
    <text evidence="2">Belongs to the ferric reductase (FRE) family.</text>
</comment>
<dbReference type="PANTHER" id="PTHR32361">
    <property type="entry name" value="FERRIC/CUPRIC REDUCTASE TRANSMEMBRANE COMPONENT"/>
    <property type="match status" value="1"/>
</dbReference>
<dbReference type="InterPro" id="IPR013112">
    <property type="entry name" value="FAD-bd_8"/>
</dbReference>
<evidence type="ECO:0000259" key="12">
    <source>
        <dbReference type="PROSITE" id="PS51384"/>
    </source>
</evidence>
<dbReference type="EMBL" id="JAWRVE010000024">
    <property type="protein sequence ID" value="KAL1873917.1"/>
    <property type="molecule type" value="Genomic_DNA"/>
</dbReference>
<keyword evidence="8" id="KW-0406">Ion transport</keyword>
<dbReference type="PROSITE" id="PS51384">
    <property type="entry name" value="FAD_FR"/>
    <property type="match status" value="1"/>
</dbReference>
<keyword evidence="6 11" id="KW-1133">Transmembrane helix</keyword>
<evidence type="ECO:0000256" key="5">
    <source>
        <dbReference type="ARBA" id="ARBA00022982"/>
    </source>
</evidence>
<keyword evidence="3" id="KW-0813">Transport</keyword>
<evidence type="ECO:0000256" key="11">
    <source>
        <dbReference type="SAM" id="Phobius"/>
    </source>
</evidence>
<feature type="domain" description="FAD-binding FR-type" evidence="12">
    <location>
        <begin position="279"/>
        <end position="408"/>
    </location>
</feature>
<evidence type="ECO:0000256" key="3">
    <source>
        <dbReference type="ARBA" id="ARBA00022448"/>
    </source>
</evidence>
<keyword evidence="4 11" id="KW-0812">Transmembrane</keyword>
<keyword evidence="10" id="KW-0325">Glycoprotein</keyword>
<accession>A0ABR3XD82</accession>
<feature type="transmembrane region" description="Helical" evidence="11">
    <location>
        <begin position="209"/>
        <end position="228"/>
    </location>
</feature>
<dbReference type="Gene3D" id="3.40.50.80">
    <property type="entry name" value="Nucleotide-binding domain of ferredoxin-NADP reductase (FNR) module"/>
    <property type="match status" value="1"/>
</dbReference>
<dbReference type="SFLD" id="SFLDS00052">
    <property type="entry name" value="Ferric_Reductase_Domain"/>
    <property type="match status" value="1"/>
</dbReference>
<dbReference type="CDD" id="cd06186">
    <property type="entry name" value="NOX_Duox_like_FAD_NADP"/>
    <property type="match status" value="1"/>
</dbReference>
<proteinExistence type="inferred from homology"/>
<dbReference type="InterPro" id="IPR013130">
    <property type="entry name" value="Fe3_Rdtase_TM_dom"/>
</dbReference>
<evidence type="ECO:0000256" key="7">
    <source>
        <dbReference type="ARBA" id="ARBA00023002"/>
    </source>
</evidence>
<gene>
    <name evidence="13" type="ORF">Daus18300_003789</name>
</gene>
<organism evidence="13 14">
    <name type="scientific">Diaporthe australafricana</name>
    <dbReference type="NCBI Taxonomy" id="127596"/>
    <lineage>
        <taxon>Eukaryota</taxon>
        <taxon>Fungi</taxon>
        <taxon>Dikarya</taxon>
        <taxon>Ascomycota</taxon>
        <taxon>Pezizomycotina</taxon>
        <taxon>Sordariomycetes</taxon>
        <taxon>Sordariomycetidae</taxon>
        <taxon>Diaporthales</taxon>
        <taxon>Diaporthaceae</taxon>
        <taxon>Diaporthe</taxon>
    </lineage>
</organism>
<keyword evidence="9 11" id="KW-0472">Membrane</keyword>
<dbReference type="Proteomes" id="UP001583177">
    <property type="component" value="Unassembled WGS sequence"/>
</dbReference>
<dbReference type="SFLD" id="SFLDG01168">
    <property type="entry name" value="Ferric_reductase_subgroup_(FRE"/>
    <property type="match status" value="1"/>
</dbReference>
<dbReference type="SUPFAM" id="SSF52343">
    <property type="entry name" value="Ferredoxin reductase-like, C-terminal NADP-linked domain"/>
    <property type="match status" value="1"/>
</dbReference>
<dbReference type="InterPro" id="IPR051410">
    <property type="entry name" value="Ferric/Cupric_Reductase"/>
</dbReference>
<evidence type="ECO:0000256" key="10">
    <source>
        <dbReference type="ARBA" id="ARBA00023180"/>
    </source>
</evidence>
<protein>
    <recommendedName>
        <fullName evidence="12">FAD-binding FR-type domain-containing protein</fullName>
    </recommendedName>
</protein>
<dbReference type="InterPro" id="IPR039261">
    <property type="entry name" value="FNR_nucleotide-bd"/>
</dbReference>
<dbReference type="Pfam" id="PF08022">
    <property type="entry name" value="FAD_binding_8"/>
    <property type="match status" value="1"/>
</dbReference>
<name>A0ABR3XD82_9PEZI</name>
<dbReference type="InterPro" id="IPR017927">
    <property type="entry name" value="FAD-bd_FR_type"/>
</dbReference>
<reference evidence="13 14" key="1">
    <citation type="journal article" date="2024" name="IMA Fungus">
        <title>IMA Genome - F19 : A genome assembly and annotation guide to empower mycologists, including annotated draft genome sequences of Ceratocystis pirilliformis, Diaporthe australafricana, Fusarium ophioides, Paecilomyces lecythidis, and Sporothrix stenoceras.</title>
        <authorList>
            <person name="Aylward J."/>
            <person name="Wilson A.M."/>
            <person name="Visagie C.M."/>
            <person name="Spraker J."/>
            <person name="Barnes I."/>
            <person name="Buitendag C."/>
            <person name="Ceriani C."/>
            <person name="Del Mar Angel L."/>
            <person name="du Plessis D."/>
            <person name="Fuchs T."/>
            <person name="Gasser K."/>
            <person name="Kramer D."/>
            <person name="Li W."/>
            <person name="Munsamy K."/>
            <person name="Piso A."/>
            <person name="Price J.L."/>
            <person name="Sonnekus B."/>
            <person name="Thomas C."/>
            <person name="van der Nest A."/>
            <person name="van Dijk A."/>
            <person name="van Heerden A."/>
            <person name="van Vuuren N."/>
            <person name="Yilmaz N."/>
            <person name="Duong T.A."/>
            <person name="van der Merwe N.A."/>
            <person name="Wingfield M.J."/>
            <person name="Wingfield B.D."/>
        </authorList>
    </citation>
    <scope>NUCLEOTIDE SEQUENCE [LARGE SCALE GENOMIC DNA]</scope>
    <source>
        <strain evidence="13 14">CMW 18300</strain>
    </source>
</reference>
<feature type="transmembrane region" description="Helical" evidence="11">
    <location>
        <begin position="25"/>
        <end position="46"/>
    </location>
</feature>
<keyword evidence="14" id="KW-1185">Reference proteome</keyword>
<comment type="caution">
    <text evidence="13">The sequence shown here is derived from an EMBL/GenBank/DDBJ whole genome shotgun (WGS) entry which is preliminary data.</text>
</comment>
<evidence type="ECO:0000256" key="2">
    <source>
        <dbReference type="ARBA" id="ARBA00006278"/>
    </source>
</evidence>
<keyword evidence="5" id="KW-0249">Electron transport</keyword>
<feature type="transmembrane region" description="Helical" evidence="11">
    <location>
        <begin position="176"/>
        <end position="197"/>
    </location>
</feature>
<dbReference type="PANTHER" id="PTHR32361:SF9">
    <property type="entry name" value="FERRIC REDUCTASE TRANSMEMBRANE COMPONENT 3-RELATED"/>
    <property type="match status" value="1"/>
</dbReference>
<comment type="subcellular location">
    <subcellularLocation>
        <location evidence="1">Membrane</location>
        <topology evidence="1">Multi-pass membrane protein</topology>
    </subcellularLocation>
</comment>
<sequence>MGWPWRFVGLDEAEVRLRRQTLDKYAAYAQLSAFVPVLLFLIYRLVSRIVTALEAKKGAYNAIPESPLRKVRRQGPLGAWESRYRHLLWWLGDDVVFLGQTWGQRDEWVFGLAWGFWMAILTVSGTGDDYLHLTKRAGGIAISQLPLQYLLALKSLNPVAYIFNSSHEQVNRYHRVLGRIIYALLFSHAFLYLNFFVASGLLVEKLTTSRAVITGVVGIWSMTLLNATTLRAVRNYSYRIFFIVHLTVAMIIPPLIWFHAHSSRVFLVEALVVFLADLVTRKLDTVVAVAKLEMVPGTSLVKITAPIPKKKIHRFQTHPGSHIYLQIPAEARASDNRASADHLVHEFLYNPFTVADVDGEAGNLTLVARHLSGPMTTTLNQIASNSSRHDATQVPLSIEGPYGVASHFSKLAEGEFDRVLLVSGGVGATYTVPLYRALVKDNPTAQVQLIWAVRAVGDASWVTSGREGKSFTEDEGVQIFVTTSEDKEGAQDAAENEDEDVELTTLNRGSEMRHQLTRPNLKKAVDDVFQHGQDERVAVLFCGPTIMGRELRNHVGVWVRKGRVVFWHSESFGW</sequence>
<evidence type="ECO:0000256" key="4">
    <source>
        <dbReference type="ARBA" id="ARBA00022692"/>
    </source>
</evidence>
<dbReference type="Pfam" id="PF08030">
    <property type="entry name" value="NAD_binding_6"/>
    <property type="match status" value="1"/>
</dbReference>
<evidence type="ECO:0000256" key="8">
    <source>
        <dbReference type="ARBA" id="ARBA00023065"/>
    </source>
</evidence>